<proteinExistence type="predicted"/>
<dbReference type="Proteomes" id="UP000184092">
    <property type="component" value="Unassembled WGS sequence"/>
</dbReference>
<keyword evidence="2" id="KW-1185">Reference proteome</keyword>
<reference evidence="2" key="1">
    <citation type="submission" date="2016-11" db="EMBL/GenBank/DDBJ databases">
        <authorList>
            <person name="Varghese N."/>
            <person name="Submissions S."/>
        </authorList>
    </citation>
    <scope>NUCLEOTIDE SEQUENCE [LARGE SCALE GENOMIC DNA]</scope>
    <source>
        <strain evidence="2">CGMCC 1.2749</strain>
    </source>
</reference>
<organism evidence="1 2">
    <name type="scientific">Flavobacterium xinjiangense</name>
    <dbReference type="NCBI Taxonomy" id="178356"/>
    <lineage>
        <taxon>Bacteria</taxon>
        <taxon>Pseudomonadati</taxon>
        <taxon>Bacteroidota</taxon>
        <taxon>Flavobacteriia</taxon>
        <taxon>Flavobacteriales</taxon>
        <taxon>Flavobacteriaceae</taxon>
        <taxon>Flavobacterium</taxon>
    </lineage>
</organism>
<gene>
    <name evidence="1" type="ORF">SAMN05216269_12315</name>
</gene>
<accession>A0A1M7PUL9</accession>
<evidence type="ECO:0000313" key="2">
    <source>
        <dbReference type="Proteomes" id="UP000184092"/>
    </source>
</evidence>
<evidence type="ECO:0000313" key="1">
    <source>
        <dbReference type="EMBL" id="SHN21105.1"/>
    </source>
</evidence>
<evidence type="ECO:0008006" key="3">
    <source>
        <dbReference type="Google" id="ProtNLM"/>
    </source>
</evidence>
<dbReference type="RefSeq" id="WP_167365606.1">
    <property type="nucleotide sequence ID" value="NZ_FRCL01000023.1"/>
</dbReference>
<name>A0A1M7PUL9_9FLAO</name>
<dbReference type="AlphaFoldDB" id="A0A1M7PUL9"/>
<sequence>MQVCPNAKCKKTFIAYYYQSGSSIHYDDRTTQGELIGKEFSETINSISDGFVTIYNQAFSAEQQNLTEICGVGYRKALEFLIKDYLIKNNPELTEKVEKKLLGACIAEYIDDSRIKSVAKRAVWLGNDETHYIRKWEGRNLADLKKLIELTVHWIEMEFLTMSFEIEMPE</sequence>
<dbReference type="STRING" id="178356.SAMN05216269_12315"/>
<protein>
    <recommendedName>
        <fullName evidence="3">DUF4145 domain-containing protein</fullName>
    </recommendedName>
</protein>
<dbReference type="EMBL" id="FRCL01000023">
    <property type="protein sequence ID" value="SHN21105.1"/>
    <property type="molecule type" value="Genomic_DNA"/>
</dbReference>